<gene>
    <name evidence="1" type="ORF">K8U73_08310</name>
</gene>
<dbReference type="AlphaFoldDB" id="A0A921LWH2"/>
<reference evidence="1" key="1">
    <citation type="journal article" date="2021" name="PeerJ">
        <title>Extensive microbial diversity within the chicken gut microbiome revealed by metagenomics and culture.</title>
        <authorList>
            <person name="Gilroy R."/>
            <person name="Ravi A."/>
            <person name="Getino M."/>
            <person name="Pursley I."/>
            <person name="Horton D.L."/>
            <person name="Alikhan N.F."/>
            <person name="Baker D."/>
            <person name="Gharbi K."/>
            <person name="Hall N."/>
            <person name="Watson M."/>
            <person name="Adriaenssens E.M."/>
            <person name="Foster-Nyarko E."/>
            <person name="Jarju S."/>
            <person name="Secka A."/>
            <person name="Antonio M."/>
            <person name="Oren A."/>
            <person name="Chaudhuri R.R."/>
            <person name="La Ragione R."/>
            <person name="Hildebrand F."/>
            <person name="Pallen M.J."/>
        </authorList>
    </citation>
    <scope>NUCLEOTIDE SEQUENCE</scope>
    <source>
        <strain evidence="1">ChiBcolR7-4860</strain>
    </source>
</reference>
<dbReference type="InterPro" id="IPR006427">
    <property type="entry name" value="Portal_HK97"/>
</dbReference>
<sequence length="370" mass="40874">MGWLRNLITRSAGIVRAADESDGMADGARPPERRLDYGDPLSLSTIFRAVQILQTSIVNLPLVQTRNGVEVEPSPIVRRPDPLVSRSRLISETVADLALNGNAFWQKVRAGDAVVGVRLLPARLVAVRATSDDPASPMPVFDYGGRTYRTDDILHMRFLEVSGRLRGLGPIQAAREEVESAAMLRDMKREWFSDGSNAKIVLTTEQPMENDAAAMVKKRFSDGRPGEVKVLGWGTKVERLALSPKDLEYLDMMQFDTTQIARLMGIPASLMLAAVEGSNLTYQNIEQSWIEFADYTLAAYASEIGEALTSLLPRGNEVAFDTDPSRRSNTKDRFETYRIAVEANLMTVPEARKRLGMGPMPATETEEANA</sequence>
<comment type="caution">
    <text evidence="1">The sequence shown here is derived from an EMBL/GenBank/DDBJ whole genome shotgun (WGS) entry which is preliminary data.</text>
</comment>
<dbReference type="Proteomes" id="UP000786560">
    <property type="component" value="Unassembled WGS sequence"/>
</dbReference>
<evidence type="ECO:0000313" key="1">
    <source>
        <dbReference type="EMBL" id="HJG42365.1"/>
    </source>
</evidence>
<dbReference type="Pfam" id="PF04860">
    <property type="entry name" value="Phage_portal"/>
    <property type="match status" value="1"/>
</dbReference>
<accession>A0A921LWH2</accession>
<proteinExistence type="predicted"/>
<dbReference type="Gene3D" id="1.20.1270.210">
    <property type="match status" value="1"/>
</dbReference>
<dbReference type="Gene3D" id="3.40.140.120">
    <property type="match status" value="1"/>
</dbReference>
<dbReference type="RefSeq" id="WP_278711685.1">
    <property type="nucleotide sequence ID" value="NZ_DYUX01000028.1"/>
</dbReference>
<dbReference type="EMBL" id="DYUX01000028">
    <property type="protein sequence ID" value="HJG42365.1"/>
    <property type="molecule type" value="Genomic_DNA"/>
</dbReference>
<dbReference type="InterPro" id="IPR006944">
    <property type="entry name" value="Phage/GTA_portal"/>
</dbReference>
<dbReference type="NCBIfam" id="TIGR01537">
    <property type="entry name" value="portal_HK97"/>
    <property type="match status" value="1"/>
</dbReference>
<evidence type="ECO:0000313" key="2">
    <source>
        <dbReference type="Proteomes" id="UP000786560"/>
    </source>
</evidence>
<dbReference type="Gene3D" id="3.30.1120.70">
    <property type="match status" value="1"/>
</dbReference>
<reference evidence="1" key="2">
    <citation type="submission" date="2021-09" db="EMBL/GenBank/DDBJ databases">
        <authorList>
            <person name="Gilroy R."/>
        </authorList>
    </citation>
    <scope>NUCLEOTIDE SEQUENCE</scope>
    <source>
        <strain evidence="1">ChiBcolR7-4860</strain>
    </source>
</reference>
<name>A0A921LWH2_9BIFI</name>
<protein>
    <submittedName>
        <fullName evidence="1">Phage portal protein</fullName>
    </submittedName>
</protein>
<organism evidence="1 2">
    <name type="scientific">Bifidobacterium pullorum subsp. gallinarum</name>
    <dbReference type="NCBI Taxonomy" id="78344"/>
    <lineage>
        <taxon>Bacteria</taxon>
        <taxon>Bacillati</taxon>
        <taxon>Actinomycetota</taxon>
        <taxon>Actinomycetes</taxon>
        <taxon>Bifidobacteriales</taxon>
        <taxon>Bifidobacteriaceae</taxon>
        <taxon>Bifidobacterium</taxon>
    </lineage>
</organism>